<dbReference type="Pfam" id="PF00486">
    <property type="entry name" value="Trans_reg_C"/>
    <property type="match status" value="1"/>
</dbReference>
<dbReference type="GO" id="GO:0000156">
    <property type="term" value="F:phosphorelay response regulator activity"/>
    <property type="evidence" value="ECO:0007669"/>
    <property type="project" value="TreeGrafter"/>
</dbReference>
<dbReference type="GO" id="GO:0032993">
    <property type="term" value="C:protein-DNA complex"/>
    <property type="evidence" value="ECO:0007669"/>
    <property type="project" value="TreeGrafter"/>
</dbReference>
<evidence type="ECO:0000256" key="3">
    <source>
        <dbReference type="ARBA" id="ARBA00022553"/>
    </source>
</evidence>
<dbReference type="PROSITE" id="PS50110">
    <property type="entry name" value="RESPONSE_REGULATORY"/>
    <property type="match status" value="1"/>
</dbReference>
<keyword evidence="2" id="KW-0963">Cytoplasm</keyword>
<dbReference type="SMART" id="SM00448">
    <property type="entry name" value="REC"/>
    <property type="match status" value="1"/>
</dbReference>
<dbReference type="SUPFAM" id="SSF52172">
    <property type="entry name" value="CheY-like"/>
    <property type="match status" value="1"/>
</dbReference>
<evidence type="ECO:0000256" key="6">
    <source>
        <dbReference type="ARBA" id="ARBA00023125"/>
    </source>
</evidence>
<protein>
    <submittedName>
        <fullName evidence="12">Two-component system response regulator CpxR</fullName>
    </submittedName>
</protein>
<evidence type="ECO:0000256" key="9">
    <source>
        <dbReference type="PROSITE-ProRule" id="PRU01091"/>
    </source>
</evidence>
<dbReference type="GO" id="GO:0000976">
    <property type="term" value="F:transcription cis-regulatory region binding"/>
    <property type="evidence" value="ECO:0007669"/>
    <property type="project" value="TreeGrafter"/>
</dbReference>
<dbReference type="InterPro" id="IPR011006">
    <property type="entry name" value="CheY-like_superfamily"/>
</dbReference>
<evidence type="ECO:0000313" key="13">
    <source>
        <dbReference type="Proteomes" id="UP000540989"/>
    </source>
</evidence>
<dbReference type="PANTHER" id="PTHR48111">
    <property type="entry name" value="REGULATOR OF RPOS"/>
    <property type="match status" value="1"/>
</dbReference>
<evidence type="ECO:0000256" key="1">
    <source>
        <dbReference type="ARBA" id="ARBA00004496"/>
    </source>
</evidence>
<keyword evidence="7" id="KW-0804">Transcription</keyword>
<dbReference type="Proteomes" id="UP000540989">
    <property type="component" value="Unassembled WGS sequence"/>
</dbReference>
<dbReference type="InterPro" id="IPR039420">
    <property type="entry name" value="WalR-like"/>
</dbReference>
<feature type="domain" description="OmpR/PhoB-type" evidence="11">
    <location>
        <begin position="153"/>
        <end position="252"/>
    </location>
</feature>
<feature type="modified residue" description="4-aspartylphosphate" evidence="8">
    <location>
        <position position="75"/>
    </location>
</feature>
<dbReference type="InterPro" id="IPR001789">
    <property type="entry name" value="Sig_transdc_resp-reg_receiver"/>
</dbReference>
<dbReference type="AlphaFoldDB" id="A0A7W8E4T1"/>
<keyword evidence="6 9" id="KW-0238">DNA-binding</keyword>
<dbReference type="Gene3D" id="1.10.10.10">
    <property type="entry name" value="Winged helix-like DNA-binding domain superfamily/Winged helix DNA-binding domain"/>
    <property type="match status" value="1"/>
</dbReference>
<accession>A0A7W8E4T1</accession>
<dbReference type="InterPro" id="IPR036388">
    <property type="entry name" value="WH-like_DNA-bd_sf"/>
</dbReference>
<proteinExistence type="predicted"/>
<evidence type="ECO:0000259" key="11">
    <source>
        <dbReference type="PROSITE" id="PS51755"/>
    </source>
</evidence>
<comment type="subcellular location">
    <subcellularLocation>
        <location evidence="1">Cytoplasm</location>
    </subcellularLocation>
</comment>
<dbReference type="SUPFAM" id="SSF46894">
    <property type="entry name" value="C-terminal effector domain of the bipartite response regulators"/>
    <property type="match status" value="1"/>
</dbReference>
<dbReference type="SMART" id="SM00862">
    <property type="entry name" value="Trans_reg_C"/>
    <property type="match status" value="1"/>
</dbReference>
<dbReference type="InterPro" id="IPR016032">
    <property type="entry name" value="Sig_transdc_resp-reg_C-effctor"/>
</dbReference>
<dbReference type="PROSITE" id="PS51755">
    <property type="entry name" value="OMPR_PHOB"/>
    <property type="match status" value="1"/>
</dbReference>
<dbReference type="InterPro" id="IPR001867">
    <property type="entry name" value="OmpR/PhoB-type_DNA-bd"/>
</dbReference>
<reference evidence="12 13" key="1">
    <citation type="submission" date="2020-08" db="EMBL/GenBank/DDBJ databases">
        <title>Genomic Encyclopedia of Type Strains, Phase IV (KMG-V): Genome sequencing to study the core and pangenomes of soil and plant-associated prokaryotes.</title>
        <authorList>
            <person name="Whitman W."/>
        </authorList>
    </citation>
    <scope>NUCLEOTIDE SEQUENCE [LARGE SCALE GENOMIC DNA]</scope>
    <source>
        <strain evidence="12 13">M8UP14</strain>
    </source>
</reference>
<organism evidence="12 13">
    <name type="scientific">Granulicella aggregans</name>
    <dbReference type="NCBI Taxonomy" id="474949"/>
    <lineage>
        <taxon>Bacteria</taxon>
        <taxon>Pseudomonadati</taxon>
        <taxon>Acidobacteriota</taxon>
        <taxon>Terriglobia</taxon>
        <taxon>Terriglobales</taxon>
        <taxon>Acidobacteriaceae</taxon>
        <taxon>Granulicella</taxon>
    </lineage>
</organism>
<dbReference type="CDD" id="cd00383">
    <property type="entry name" value="trans_reg_C"/>
    <property type="match status" value="1"/>
</dbReference>
<dbReference type="Pfam" id="PF00072">
    <property type="entry name" value="Response_reg"/>
    <property type="match status" value="1"/>
</dbReference>
<evidence type="ECO:0000313" key="12">
    <source>
        <dbReference type="EMBL" id="MBB5059388.1"/>
    </source>
</evidence>
<feature type="domain" description="Response regulatory" evidence="10">
    <location>
        <begin position="26"/>
        <end position="139"/>
    </location>
</feature>
<dbReference type="PANTHER" id="PTHR48111:SF39">
    <property type="entry name" value="TRANSCRIPTIONAL REGULATORY PROTEIN CPXR"/>
    <property type="match status" value="1"/>
</dbReference>
<evidence type="ECO:0000256" key="2">
    <source>
        <dbReference type="ARBA" id="ARBA00022490"/>
    </source>
</evidence>
<keyword evidence="5" id="KW-0805">Transcription regulation</keyword>
<dbReference type="EMBL" id="JACHIP010000005">
    <property type="protein sequence ID" value="MBB5059388.1"/>
    <property type="molecule type" value="Genomic_DNA"/>
</dbReference>
<name>A0A7W8E4T1_9BACT</name>
<dbReference type="GO" id="GO:0005829">
    <property type="term" value="C:cytosol"/>
    <property type="evidence" value="ECO:0007669"/>
    <property type="project" value="TreeGrafter"/>
</dbReference>
<dbReference type="Gene3D" id="3.40.50.2300">
    <property type="match status" value="1"/>
</dbReference>
<evidence type="ECO:0000256" key="7">
    <source>
        <dbReference type="ARBA" id="ARBA00023163"/>
    </source>
</evidence>
<sequence length="254" mass="28482">MTRIPFVAPNSGSVSMQPPAGIERPKILLIDDDQDLCELLRTRFASEGLDLQTVFLGKEGLRCALESSFALIVLDVMLPDTRGFDVLRELRKQTLTPVIMLTAQGDEVDRILGLELGADDYLPKPFSTRELLARMTAILRRSAWKGPSSAGRPPKIYSGDLEIDLALRMVLRKGEQIKLTSTEFDLTRSFCEAPGEVLTREWLVANILERAFVPFDRSIDLHISNLRRKLGPRPDGCDRIQSVRGVGYLYVWPA</sequence>
<evidence type="ECO:0000259" key="10">
    <source>
        <dbReference type="PROSITE" id="PS50110"/>
    </source>
</evidence>
<dbReference type="GO" id="GO:0006355">
    <property type="term" value="P:regulation of DNA-templated transcription"/>
    <property type="evidence" value="ECO:0007669"/>
    <property type="project" value="InterPro"/>
</dbReference>
<evidence type="ECO:0000256" key="8">
    <source>
        <dbReference type="PROSITE-ProRule" id="PRU00169"/>
    </source>
</evidence>
<keyword evidence="3 8" id="KW-0597">Phosphoprotein</keyword>
<dbReference type="Gene3D" id="6.10.250.690">
    <property type="match status" value="1"/>
</dbReference>
<keyword evidence="13" id="KW-1185">Reference proteome</keyword>
<feature type="DNA-binding region" description="OmpR/PhoB-type" evidence="9">
    <location>
        <begin position="153"/>
        <end position="252"/>
    </location>
</feature>
<keyword evidence="4" id="KW-0902">Two-component regulatory system</keyword>
<evidence type="ECO:0000256" key="4">
    <source>
        <dbReference type="ARBA" id="ARBA00023012"/>
    </source>
</evidence>
<evidence type="ECO:0000256" key="5">
    <source>
        <dbReference type="ARBA" id="ARBA00023015"/>
    </source>
</evidence>
<comment type="caution">
    <text evidence="12">The sequence shown here is derived from an EMBL/GenBank/DDBJ whole genome shotgun (WGS) entry which is preliminary data.</text>
</comment>
<gene>
    <name evidence="12" type="ORF">HDF16_004111</name>
</gene>